<accession>A0A392P6E8</accession>
<name>A0A392P6E8_9FABA</name>
<feature type="compositionally biased region" description="Polar residues" evidence="1">
    <location>
        <begin position="56"/>
        <end position="65"/>
    </location>
</feature>
<dbReference type="AlphaFoldDB" id="A0A392P6E8"/>
<evidence type="ECO:0008006" key="4">
    <source>
        <dbReference type="Google" id="ProtNLM"/>
    </source>
</evidence>
<organism evidence="2 3">
    <name type="scientific">Trifolium medium</name>
    <dbReference type="NCBI Taxonomy" id="97028"/>
    <lineage>
        <taxon>Eukaryota</taxon>
        <taxon>Viridiplantae</taxon>
        <taxon>Streptophyta</taxon>
        <taxon>Embryophyta</taxon>
        <taxon>Tracheophyta</taxon>
        <taxon>Spermatophyta</taxon>
        <taxon>Magnoliopsida</taxon>
        <taxon>eudicotyledons</taxon>
        <taxon>Gunneridae</taxon>
        <taxon>Pentapetalae</taxon>
        <taxon>rosids</taxon>
        <taxon>fabids</taxon>
        <taxon>Fabales</taxon>
        <taxon>Fabaceae</taxon>
        <taxon>Papilionoideae</taxon>
        <taxon>50 kb inversion clade</taxon>
        <taxon>NPAAA clade</taxon>
        <taxon>Hologalegina</taxon>
        <taxon>IRL clade</taxon>
        <taxon>Trifolieae</taxon>
        <taxon>Trifolium</taxon>
    </lineage>
</organism>
<evidence type="ECO:0000313" key="3">
    <source>
        <dbReference type="Proteomes" id="UP000265520"/>
    </source>
</evidence>
<evidence type="ECO:0000256" key="1">
    <source>
        <dbReference type="SAM" id="MobiDB-lite"/>
    </source>
</evidence>
<comment type="caution">
    <text evidence="2">The sequence shown here is derived from an EMBL/GenBank/DDBJ whole genome shotgun (WGS) entry which is preliminary data.</text>
</comment>
<dbReference type="CDD" id="cd00303">
    <property type="entry name" value="retropepsin_like"/>
    <property type="match status" value="1"/>
</dbReference>
<evidence type="ECO:0000313" key="2">
    <source>
        <dbReference type="EMBL" id="MCI06415.1"/>
    </source>
</evidence>
<feature type="region of interest" description="Disordered" evidence="1">
    <location>
        <begin position="37"/>
        <end position="77"/>
    </location>
</feature>
<proteinExistence type="predicted"/>
<sequence>DVLKKEKESYNSEEKNDKGKRPFVASVIGGWMNQYTDLSSENEDFPRERRRRQSRTVEQWPTTSIVGGMPPPRGPSKGTLKRKIANMFSVNTGMSSQRKHSDRPVLGFSDDEYVGGTPNEIFLVIIMATMVNHNVSKVLIDEGSSCDIMYEELFTKLGLKRNNLTPYTETDLQGFNGSTTRPWGFMETHVTLWNGKDKSTRRQ</sequence>
<dbReference type="Proteomes" id="UP000265520">
    <property type="component" value="Unassembled WGS sequence"/>
</dbReference>
<keyword evidence="3" id="KW-1185">Reference proteome</keyword>
<protein>
    <recommendedName>
        <fullName evidence="4">Gag-pol polyprotein</fullName>
    </recommendedName>
</protein>
<feature type="non-terminal residue" evidence="2">
    <location>
        <position position="1"/>
    </location>
</feature>
<feature type="region of interest" description="Disordered" evidence="1">
    <location>
        <begin position="1"/>
        <end position="21"/>
    </location>
</feature>
<feature type="compositionally biased region" description="Basic and acidic residues" evidence="1">
    <location>
        <begin position="1"/>
        <end position="20"/>
    </location>
</feature>
<reference evidence="2 3" key="1">
    <citation type="journal article" date="2018" name="Front. Plant Sci.">
        <title>Red Clover (Trifolium pratense) and Zigzag Clover (T. medium) - A Picture of Genomic Similarities and Differences.</title>
        <authorList>
            <person name="Dluhosova J."/>
            <person name="Istvanek J."/>
            <person name="Nedelnik J."/>
            <person name="Repkova J."/>
        </authorList>
    </citation>
    <scope>NUCLEOTIDE SEQUENCE [LARGE SCALE GENOMIC DNA]</scope>
    <source>
        <strain evidence="3">cv. 10/8</strain>
        <tissue evidence="2">Leaf</tissue>
    </source>
</reference>
<dbReference type="EMBL" id="LXQA010061764">
    <property type="protein sequence ID" value="MCI06415.1"/>
    <property type="molecule type" value="Genomic_DNA"/>
</dbReference>